<evidence type="ECO:0000313" key="2">
    <source>
        <dbReference type="Proteomes" id="UP000050164"/>
    </source>
</evidence>
<gene>
    <name evidence="1" type="ORF">ERS027659_05020</name>
</gene>
<protein>
    <submittedName>
        <fullName evidence="1">Uncharacterized protein</fullName>
    </submittedName>
</protein>
<reference evidence="1 2" key="1">
    <citation type="submission" date="2015-03" db="EMBL/GenBank/DDBJ databases">
        <authorList>
            <consortium name="Pathogen Informatics"/>
        </authorList>
    </citation>
    <scope>NUCLEOTIDE SEQUENCE [LARGE SCALE GENOMIC DNA]</scope>
    <source>
        <strain evidence="1 2">Bir 185</strain>
    </source>
</reference>
<name>A0A655AVY9_MYCTX</name>
<dbReference type="EMBL" id="CNFT01002196">
    <property type="protein sequence ID" value="CKU04904.1"/>
    <property type="molecule type" value="Genomic_DNA"/>
</dbReference>
<proteinExistence type="predicted"/>
<sequence>MQTITTIKAVCPGAATATTPPAASITAAANCVGAIARSASAVGSAVGVWHSDQLPNRADAAAAHMHSTPARNIRSPYEAADESAHRAPCGPVFLLGLIAT</sequence>
<organism evidence="1 2">
    <name type="scientific">Mycobacterium tuberculosis</name>
    <dbReference type="NCBI Taxonomy" id="1773"/>
    <lineage>
        <taxon>Bacteria</taxon>
        <taxon>Bacillati</taxon>
        <taxon>Actinomycetota</taxon>
        <taxon>Actinomycetes</taxon>
        <taxon>Mycobacteriales</taxon>
        <taxon>Mycobacteriaceae</taxon>
        <taxon>Mycobacterium</taxon>
        <taxon>Mycobacterium tuberculosis complex</taxon>
    </lineage>
</organism>
<accession>A0A655AVY9</accession>
<dbReference type="Proteomes" id="UP000050164">
    <property type="component" value="Unassembled WGS sequence"/>
</dbReference>
<evidence type="ECO:0000313" key="1">
    <source>
        <dbReference type="EMBL" id="CKU04904.1"/>
    </source>
</evidence>
<dbReference type="AlphaFoldDB" id="A0A655AVY9"/>